<dbReference type="SUPFAM" id="SSF57716">
    <property type="entry name" value="Glucocorticoid receptor-like (DNA-binding domain)"/>
    <property type="match status" value="1"/>
</dbReference>
<dbReference type="Pfam" id="PF21157">
    <property type="entry name" value="DksA_N"/>
    <property type="match status" value="1"/>
</dbReference>
<dbReference type="InterPro" id="IPR020458">
    <property type="entry name" value="Znf_DskA_TraR_CS"/>
</dbReference>
<evidence type="ECO:0000259" key="6">
    <source>
        <dbReference type="Pfam" id="PF21157"/>
    </source>
</evidence>
<dbReference type="SUPFAM" id="SSF109635">
    <property type="entry name" value="DnaK suppressor protein DksA, alpha-hairpin domain"/>
    <property type="match status" value="1"/>
</dbReference>
<evidence type="ECO:0000256" key="2">
    <source>
        <dbReference type="ARBA" id="ARBA00022771"/>
    </source>
</evidence>
<evidence type="ECO:0000256" key="4">
    <source>
        <dbReference type="PROSITE-ProRule" id="PRU00510"/>
    </source>
</evidence>
<dbReference type="EMBL" id="CP017111">
    <property type="protein sequence ID" value="AOO64484.1"/>
    <property type="molecule type" value="Genomic_DNA"/>
</dbReference>
<dbReference type="PANTHER" id="PTHR33823:SF4">
    <property type="entry name" value="GENERAL STRESS PROTEIN 16O"/>
    <property type="match status" value="1"/>
</dbReference>
<proteinExistence type="predicted"/>
<dbReference type="InterPro" id="IPR000962">
    <property type="entry name" value="Znf_DskA_TraR"/>
</dbReference>
<dbReference type="PROSITE" id="PS51128">
    <property type="entry name" value="ZF_DKSA_2"/>
    <property type="match status" value="1"/>
</dbReference>
<dbReference type="AlphaFoldDB" id="A0A1D7TI03"/>
<dbReference type="PATRIC" id="fig|1193502.14.peg.705"/>
<accession>A0A1D7TI03</accession>
<evidence type="ECO:0000313" key="7">
    <source>
        <dbReference type="EMBL" id="AOO64484.1"/>
    </source>
</evidence>
<evidence type="ECO:0000256" key="1">
    <source>
        <dbReference type="ARBA" id="ARBA00022723"/>
    </source>
</evidence>
<dbReference type="KEGG" id="shal:SHALO_0701"/>
<dbReference type="STRING" id="1193502.SHALO_0701"/>
<evidence type="ECO:0000313" key="8">
    <source>
        <dbReference type="Proteomes" id="UP000094609"/>
    </source>
</evidence>
<dbReference type="PANTHER" id="PTHR33823">
    <property type="entry name" value="RNA POLYMERASE-BINDING TRANSCRIPTION FACTOR DKSA-RELATED"/>
    <property type="match status" value="1"/>
</dbReference>
<keyword evidence="8" id="KW-1185">Reference proteome</keyword>
<sequence length="119" mass="13982">MREHELKHFEDILKERRVQIKKNIEDSMREIEDLKDTDVGDEADHASVSTDRMIEQAISAQQMKELNEIEFALNKIRNGSYGICEMCEEDIGFQRLKVKPHARYCIVCREIIEKSAKNK</sequence>
<dbReference type="NCBIfam" id="NF033459">
    <property type="entry name" value="DksA_like"/>
    <property type="match status" value="1"/>
</dbReference>
<dbReference type="RefSeq" id="WP_025343883.1">
    <property type="nucleotide sequence ID" value="NZ_CP017111.1"/>
</dbReference>
<dbReference type="Pfam" id="PF01258">
    <property type="entry name" value="zf-dskA_traR"/>
    <property type="match status" value="1"/>
</dbReference>
<reference evidence="8" key="1">
    <citation type="submission" date="2016-08" db="EMBL/GenBank/DDBJ databases">
        <title>Complete genome sequence of the organohalide-respiring Epsilonproteobacterium Sulfurospirillum halorespirans.</title>
        <authorList>
            <person name="Goris T."/>
            <person name="Zimmermann J."/>
            <person name="Schenz B."/>
            <person name="Lemos M."/>
            <person name="Hackermueller J."/>
            <person name="Diekert G."/>
        </authorList>
    </citation>
    <scope>NUCLEOTIDE SEQUENCE [LARGE SCALE GENOMIC DNA]</scope>
    <source>
        <strain>DSM 13726</strain>
        <strain evidence="8">PCE-M2</strain>
    </source>
</reference>
<evidence type="ECO:0000256" key="3">
    <source>
        <dbReference type="ARBA" id="ARBA00022833"/>
    </source>
</evidence>
<dbReference type="GO" id="GO:0008270">
    <property type="term" value="F:zinc ion binding"/>
    <property type="evidence" value="ECO:0007669"/>
    <property type="project" value="UniProtKB-KW"/>
</dbReference>
<dbReference type="InterPro" id="IPR048489">
    <property type="entry name" value="DksA_N"/>
</dbReference>
<organism evidence="7 8">
    <name type="scientific">Sulfurospirillum halorespirans DSM 13726</name>
    <dbReference type="NCBI Taxonomy" id="1193502"/>
    <lineage>
        <taxon>Bacteria</taxon>
        <taxon>Pseudomonadati</taxon>
        <taxon>Campylobacterota</taxon>
        <taxon>Epsilonproteobacteria</taxon>
        <taxon>Campylobacterales</taxon>
        <taxon>Sulfurospirillaceae</taxon>
        <taxon>Sulfurospirillum</taxon>
    </lineage>
</organism>
<feature type="domain" description="Zinc finger DksA/TraR C4-type" evidence="5">
    <location>
        <begin position="79"/>
        <end position="114"/>
    </location>
</feature>
<dbReference type="Proteomes" id="UP000094609">
    <property type="component" value="Chromosome"/>
</dbReference>
<dbReference type="PROSITE" id="PS01102">
    <property type="entry name" value="ZF_DKSA_1"/>
    <property type="match status" value="1"/>
</dbReference>
<feature type="domain" description="DnaK suppressor protein DksA N-terminal" evidence="6">
    <location>
        <begin position="6"/>
        <end position="76"/>
    </location>
</feature>
<keyword evidence="3" id="KW-0862">Zinc</keyword>
<name>A0A1D7TI03_9BACT</name>
<dbReference type="InterPro" id="IPR037187">
    <property type="entry name" value="DnaK_N"/>
</dbReference>
<keyword evidence="2" id="KW-0863">Zinc-finger</keyword>
<gene>
    <name evidence="7" type="ORF">SHALO_0701</name>
</gene>
<dbReference type="Gene3D" id="1.20.120.910">
    <property type="entry name" value="DksA, coiled-coil domain"/>
    <property type="match status" value="1"/>
</dbReference>
<protein>
    <submittedName>
        <fullName evidence="7">Putative RNA polymerase-binding transcription factor DksA</fullName>
    </submittedName>
</protein>
<evidence type="ECO:0000259" key="5">
    <source>
        <dbReference type="Pfam" id="PF01258"/>
    </source>
</evidence>
<feature type="zinc finger region" description="dksA C4-type" evidence="4">
    <location>
        <begin position="84"/>
        <end position="108"/>
    </location>
</feature>
<keyword evidence="1" id="KW-0479">Metal-binding</keyword>